<name>A0A7X3MQA2_9HYPH</name>
<evidence type="ECO:0000256" key="1">
    <source>
        <dbReference type="SAM" id="MobiDB-lite"/>
    </source>
</evidence>
<feature type="region of interest" description="Disordered" evidence="1">
    <location>
        <begin position="1"/>
        <end position="73"/>
    </location>
</feature>
<dbReference type="AlphaFoldDB" id="A0A7X3MQA2"/>
<evidence type="ECO:0000313" key="2">
    <source>
        <dbReference type="EMBL" id="MXQ11246.1"/>
    </source>
</evidence>
<feature type="compositionally biased region" description="Basic and acidic residues" evidence="1">
    <location>
        <begin position="45"/>
        <end position="55"/>
    </location>
</feature>
<dbReference type="RefSeq" id="WP_170304109.1">
    <property type="nucleotide sequence ID" value="NZ_WURB01000004.1"/>
</dbReference>
<dbReference type="EMBL" id="WURB01000004">
    <property type="protein sequence ID" value="MXQ11246.1"/>
    <property type="molecule type" value="Genomic_DNA"/>
</dbReference>
<organism evidence="2 3">
    <name type="scientific">Microvirga makkahensis</name>
    <dbReference type="NCBI Taxonomy" id="1128670"/>
    <lineage>
        <taxon>Bacteria</taxon>
        <taxon>Pseudomonadati</taxon>
        <taxon>Pseudomonadota</taxon>
        <taxon>Alphaproteobacteria</taxon>
        <taxon>Hyphomicrobiales</taxon>
        <taxon>Methylobacteriaceae</taxon>
        <taxon>Microvirga</taxon>
    </lineage>
</organism>
<feature type="compositionally biased region" description="Basic and acidic residues" evidence="1">
    <location>
        <begin position="15"/>
        <end position="27"/>
    </location>
</feature>
<accession>A0A7X3MQA2</accession>
<comment type="caution">
    <text evidence="2">The sequence shown here is derived from an EMBL/GenBank/DDBJ whole genome shotgun (WGS) entry which is preliminary data.</text>
</comment>
<evidence type="ECO:0000313" key="3">
    <source>
        <dbReference type="Proteomes" id="UP000436483"/>
    </source>
</evidence>
<reference evidence="2 3" key="1">
    <citation type="submission" date="2019-12" db="EMBL/GenBank/DDBJ databases">
        <authorList>
            <person name="Yuan C.-G."/>
        </authorList>
    </citation>
    <scope>NUCLEOTIDE SEQUENCE [LARGE SCALE GENOMIC DNA]</scope>
    <source>
        <strain evidence="2 3">KCTC 23863</strain>
    </source>
</reference>
<reference evidence="2 3" key="2">
    <citation type="submission" date="2020-01" db="EMBL/GenBank/DDBJ databases">
        <title>Microvirga sp. nov., an arsenate reduction bacterium isolated from Tibet hotspring sediments.</title>
        <authorList>
            <person name="Xian W.-D."/>
            <person name="Li W.-J."/>
        </authorList>
    </citation>
    <scope>NUCLEOTIDE SEQUENCE [LARGE SCALE GENOMIC DNA]</scope>
    <source>
        <strain evidence="2 3">KCTC 23863</strain>
    </source>
</reference>
<dbReference type="Proteomes" id="UP000436483">
    <property type="component" value="Unassembled WGS sequence"/>
</dbReference>
<sequence length="73" mass="7921">MSSTGNRSNPNETRVSGHPDGQDRQAHDNASGSPDIGRQGGATHQETREHNKHNEPGQSGHKPQKHSPAQEKH</sequence>
<keyword evidence="3" id="KW-1185">Reference proteome</keyword>
<protein>
    <submittedName>
        <fullName evidence="2">Uncharacterized protein</fullName>
    </submittedName>
</protein>
<feature type="compositionally biased region" description="Polar residues" evidence="1">
    <location>
        <begin position="1"/>
        <end position="14"/>
    </location>
</feature>
<gene>
    <name evidence="2" type="ORF">GR328_07225</name>
</gene>
<proteinExistence type="predicted"/>